<keyword evidence="3" id="KW-1185">Reference proteome</keyword>
<dbReference type="Pfam" id="PF01814">
    <property type="entry name" value="Hemerythrin"/>
    <property type="match status" value="1"/>
</dbReference>
<organism evidence="2 3">
    <name type="scientific">Marinobacterium marinum</name>
    <dbReference type="NCBI Taxonomy" id="2756129"/>
    <lineage>
        <taxon>Bacteria</taxon>
        <taxon>Pseudomonadati</taxon>
        <taxon>Pseudomonadota</taxon>
        <taxon>Gammaproteobacteria</taxon>
        <taxon>Oceanospirillales</taxon>
        <taxon>Oceanospirillaceae</taxon>
        <taxon>Marinobacterium</taxon>
    </lineage>
</organism>
<evidence type="ECO:0000313" key="3">
    <source>
        <dbReference type="Proteomes" id="UP000538931"/>
    </source>
</evidence>
<feature type="domain" description="Hemerythrin-like" evidence="1">
    <location>
        <begin position="3"/>
        <end position="137"/>
    </location>
</feature>
<proteinExistence type="predicted"/>
<dbReference type="Gene3D" id="1.20.120.520">
    <property type="entry name" value="nmb1532 protein domain like"/>
    <property type="match status" value="1"/>
</dbReference>
<dbReference type="AlphaFoldDB" id="A0A7W1WXJ4"/>
<dbReference type="InterPro" id="IPR012312">
    <property type="entry name" value="Hemerythrin-like"/>
</dbReference>
<name>A0A7W1WXJ4_9GAMM</name>
<gene>
    <name evidence="2" type="ORF">H1S06_06805</name>
</gene>
<dbReference type="PANTHER" id="PTHR39966:SF1">
    <property type="entry name" value="HEMERYTHRIN-LIKE DOMAIN-CONTAINING PROTEIN"/>
    <property type="match status" value="1"/>
</dbReference>
<accession>A0A7W1WXJ4</accession>
<dbReference type="RefSeq" id="WP_181738519.1">
    <property type="nucleotide sequence ID" value="NZ_JACEMT010000041.1"/>
</dbReference>
<comment type="caution">
    <text evidence="2">The sequence shown here is derived from an EMBL/GenBank/DDBJ whole genome shotgun (WGS) entry which is preliminary data.</text>
</comment>
<reference evidence="2 3" key="1">
    <citation type="submission" date="2020-07" db="EMBL/GenBank/DDBJ databases">
        <title>Bacterium isolated from marien macroalgae.</title>
        <authorList>
            <person name="Zhu K."/>
            <person name="Lu D."/>
            <person name="Du Z."/>
        </authorList>
    </citation>
    <scope>NUCLEOTIDE SEQUENCE [LARGE SCALE GENOMIC DNA]</scope>
    <source>
        <strain evidence="2 3">3-1745</strain>
    </source>
</reference>
<dbReference type="Proteomes" id="UP000538931">
    <property type="component" value="Unassembled WGS sequence"/>
</dbReference>
<dbReference type="EMBL" id="JACEMT010000041">
    <property type="protein sequence ID" value="MBA4502074.1"/>
    <property type="molecule type" value="Genomic_DNA"/>
</dbReference>
<dbReference type="PANTHER" id="PTHR39966">
    <property type="entry name" value="BLL2471 PROTEIN-RELATED"/>
    <property type="match status" value="1"/>
</dbReference>
<evidence type="ECO:0000313" key="2">
    <source>
        <dbReference type="EMBL" id="MBA4502074.1"/>
    </source>
</evidence>
<protein>
    <submittedName>
        <fullName evidence="2">Hemerythrin domain-containing protein</fullName>
    </submittedName>
</protein>
<sequence length="187" mass="21925">MNILSELHQDHLNLSRLLEMLDRKVECLRDGQHPDFSLMSEVVGYVGRYADLHHHPREDQMYDFFAGRNPTLDQAVTRCLEQHVELKHLSTHLEESIDGILNDVVMPMDRFTDQLDEFVQAEKRHLDFEEQSIFPLLRDIATETDWQQLQDQLPQSDDPLFGTRQADEYRSLYRALMDDLSRPGSDS</sequence>
<evidence type="ECO:0000259" key="1">
    <source>
        <dbReference type="Pfam" id="PF01814"/>
    </source>
</evidence>
<dbReference type="GO" id="GO:0005886">
    <property type="term" value="C:plasma membrane"/>
    <property type="evidence" value="ECO:0007669"/>
    <property type="project" value="TreeGrafter"/>
</dbReference>